<evidence type="ECO:0000313" key="3">
    <source>
        <dbReference type="Proteomes" id="UP001295444"/>
    </source>
</evidence>
<feature type="region of interest" description="Disordered" evidence="1">
    <location>
        <begin position="74"/>
        <end position="97"/>
    </location>
</feature>
<sequence>MHKKGSHTQAGGQFPADSLAAIVMVIPKEGKDPANCSSFRSISLPCLRGSLRSCWASYTLTKLGLSQAGKQRTIPYITSSTPQGPRSGKLRSSRRTPKRAFDPVDWAYVGETLQHMGFGPHLRSWVSALYTIPTARIHIKGSLTKPFP</sequence>
<evidence type="ECO:0000313" key="2">
    <source>
        <dbReference type="EMBL" id="CAH2294374.1"/>
    </source>
</evidence>
<dbReference type="Proteomes" id="UP001295444">
    <property type="component" value="Chromosome 05"/>
</dbReference>
<dbReference type="AlphaFoldDB" id="A0AAD1W5F5"/>
<proteinExistence type="predicted"/>
<organism evidence="2 3">
    <name type="scientific">Pelobates cultripes</name>
    <name type="common">Western spadefoot toad</name>
    <dbReference type="NCBI Taxonomy" id="61616"/>
    <lineage>
        <taxon>Eukaryota</taxon>
        <taxon>Metazoa</taxon>
        <taxon>Chordata</taxon>
        <taxon>Craniata</taxon>
        <taxon>Vertebrata</taxon>
        <taxon>Euteleostomi</taxon>
        <taxon>Amphibia</taxon>
        <taxon>Batrachia</taxon>
        <taxon>Anura</taxon>
        <taxon>Pelobatoidea</taxon>
        <taxon>Pelobatidae</taxon>
        <taxon>Pelobates</taxon>
    </lineage>
</organism>
<feature type="compositionally biased region" description="Basic residues" evidence="1">
    <location>
        <begin position="88"/>
        <end position="97"/>
    </location>
</feature>
<gene>
    <name evidence="2" type="ORF">PECUL_23A056281</name>
</gene>
<feature type="non-terminal residue" evidence="2">
    <location>
        <position position="148"/>
    </location>
</feature>
<name>A0AAD1W5F5_PELCU</name>
<reference evidence="2" key="1">
    <citation type="submission" date="2022-03" db="EMBL/GenBank/DDBJ databases">
        <authorList>
            <person name="Alioto T."/>
            <person name="Alioto T."/>
            <person name="Gomez Garrido J."/>
        </authorList>
    </citation>
    <scope>NUCLEOTIDE SEQUENCE</scope>
</reference>
<accession>A0AAD1W5F5</accession>
<protein>
    <submittedName>
        <fullName evidence="2">Uncharacterized protein</fullName>
    </submittedName>
</protein>
<keyword evidence="3" id="KW-1185">Reference proteome</keyword>
<evidence type="ECO:0000256" key="1">
    <source>
        <dbReference type="SAM" id="MobiDB-lite"/>
    </source>
</evidence>
<dbReference type="EMBL" id="OW240916">
    <property type="protein sequence ID" value="CAH2294374.1"/>
    <property type="molecule type" value="Genomic_DNA"/>
</dbReference>